<keyword evidence="1" id="KW-0812">Transmembrane</keyword>
<organism evidence="3 4">
    <name type="scientific">Sphingomonas astaxanthinifaciens DSM 22298</name>
    <dbReference type="NCBI Taxonomy" id="1123267"/>
    <lineage>
        <taxon>Bacteria</taxon>
        <taxon>Pseudomonadati</taxon>
        <taxon>Pseudomonadota</taxon>
        <taxon>Alphaproteobacteria</taxon>
        <taxon>Sphingomonadales</taxon>
        <taxon>Sphingomonadaceae</taxon>
        <taxon>Sphingomonas</taxon>
    </lineage>
</organism>
<feature type="transmembrane region" description="Helical" evidence="1">
    <location>
        <begin position="92"/>
        <end position="109"/>
    </location>
</feature>
<reference evidence="4" key="1">
    <citation type="journal article" date="2019" name="Int. J. Syst. Evol. Microbiol.">
        <title>The Global Catalogue of Microorganisms (GCM) 10K type strain sequencing project: providing services to taxonomists for standard genome sequencing and annotation.</title>
        <authorList>
            <consortium name="The Broad Institute Genomics Platform"/>
            <consortium name="The Broad Institute Genome Sequencing Center for Infectious Disease"/>
            <person name="Wu L."/>
            <person name="Ma J."/>
        </authorList>
    </citation>
    <scope>NUCLEOTIDE SEQUENCE [LARGE SCALE GENOMIC DNA]</scope>
    <source>
        <strain evidence="4">NBRC 102146</strain>
    </source>
</reference>
<keyword evidence="1" id="KW-1133">Transmembrane helix</keyword>
<feature type="domain" description="DUF1206" evidence="2">
    <location>
        <begin position="187"/>
        <end position="250"/>
    </location>
</feature>
<evidence type="ECO:0000313" key="4">
    <source>
        <dbReference type="Proteomes" id="UP001156703"/>
    </source>
</evidence>
<accession>A0ABQ5ZDT3</accession>
<dbReference type="Proteomes" id="UP001156703">
    <property type="component" value="Unassembled WGS sequence"/>
</dbReference>
<dbReference type="EMBL" id="BSOO01000041">
    <property type="protein sequence ID" value="GLR48772.1"/>
    <property type="molecule type" value="Genomic_DNA"/>
</dbReference>
<evidence type="ECO:0000256" key="1">
    <source>
        <dbReference type="SAM" id="Phobius"/>
    </source>
</evidence>
<dbReference type="Pfam" id="PF06724">
    <property type="entry name" value="DUF1206"/>
    <property type="match status" value="3"/>
</dbReference>
<feature type="transmembrane region" description="Helical" evidence="1">
    <location>
        <begin position="141"/>
        <end position="159"/>
    </location>
</feature>
<proteinExistence type="predicted"/>
<name>A0ABQ5ZDT3_9SPHN</name>
<feature type="domain" description="DUF1206" evidence="2">
    <location>
        <begin position="15"/>
        <end position="76"/>
    </location>
</feature>
<protein>
    <recommendedName>
        <fullName evidence="2">DUF1206 domain-containing protein</fullName>
    </recommendedName>
</protein>
<dbReference type="InterPro" id="IPR009597">
    <property type="entry name" value="DUF1206"/>
</dbReference>
<feature type="domain" description="DUF1206" evidence="2">
    <location>
        <begin position="92"/>
        <end position="163"/>
    </location>
</feature>
<evidence type="ECO:0000313" key="3">
    <source>
        <dbReference type="EMBL" id="GLR48772.1"/>
    </source>
</evidence>
<dbReference type="RefSeq" id="WP_051676621.1">
    <property type="nucleotide sequence ID" value="NZ_BSOO01000041.1"/>
</dbReference>
<feature type="transmembrane region" description="Helical" evidence="1">
    <location>
        <begin position="52"/>
        <end position="71"/>
    </location>
</feature>
<feature type="transmembrane region" description="Helical" evidence="1">
    <location>
        <begin position="12"/>
        <end position="32"/>
    </location>
</feature>
<keyword evidence="4" id="KW-1185">Reference proteome</keyword>
<comment type="caution">
    <text evidence="3">The sequence shown here is derived from an EMBL/GenBank/DDBJ whole genome shotgun (WGS) entry which is preliminary data.</text>
</comment>
<evidence type="ECO:0000259" key="2">
    <source>
        <dbReference type="Pfam" id="PF06724"/>
    </source>
</evidence>
<keyword evidence="1" id="KW-0472">Membrane</keyword>
<gene>
    <name evidence="3" type="ORF">GCM10007925_24940</name>
</gene>
<feature type="transmembrane region" description="Helical" evidence="1">
    <location>
        <begin position="227"/>
        <end position="245"/>
    </location>
</feature>
<feature type="transmembrane region" description="Helical" evidence="1">
    <location>
        <begin position="188"/>
        <end position="207"/>
    </location>
</feature>
<sequence>MRTDPSAAMTIFTRLGFAARGLLYLVIGLLVLRSGRTEDATGALGVVAEGGGRILLLLIILGFLAYGLWRLADAAFNVERHGSDGRGKRERVGAAVSGVVHLFLAWQALRLFRGTGAGGGGADSGAEQGAATALQLPLGTFMLEIAGLVLLGVGVAQLIKAWKADFLRHLEPRVAGQPWARWTGQGGYAARGLVFLITGSFLVSAGLEQKSREAGGMEEALDWLTSPWDSIVAVGLFLFGLYCLIEARYRMLNDVPVGKLAAKARDKLPV</sequence>